<name>A0A0V0ZGH3_9BILA</name>
<evidence type="ECO:0000313" key="1">
    <source>
        <dbReference type="EMBL" id="KRY11499.1"/>
    </source>
</evidence>
<evidence type="ECO:0000313" key="2">
    <source>
        <dbReference type="Proteomes" id="UP000054783"/>
    </source>
</evidence>
<keyword evidence="2" id="KW-1185">Reference proteome</keyword>
<dbReference type="AlphaFoldDB" id="A0A0V0ZGH3"/>
<accession>A0A0V0ZGH3</accession>
<reference evidence="1 2" key="1">
    <citation type="submission" date="2015-01" db="EMBL/GenBank/DDBJ databases">
        <title>Evolution of Trichinella species and genotypes.</title>
        <authorList>
            <person name="Korhonen P.K."/>
            <person name="Edoardo P."/>
            <person name="Giuseppe L.R."/>
            <person name="Gasser R.B."/>
        </authorList>
    </citation>
    <scope>NUCLEOTIDE SEQUENCE [LARGE SCALE GENOMIC DNA]</scope>
    <source>
        <strain evidence="1">ISS2496</strain>
    </source>
</reference>
<dbReference type="Proteomes" id="UP000054783">
    <property type="component" value="Unassembled WGS sequence"/>
</dbReference>
<sequence length="91" mass="10468">MTSRVTKEGLLALPKSRHVAAELADEFKEEREADGRQEDNRMKFPWPPELYTCGLHLPYISRRSWIEIKSEKKLPKCEASAARDGRICHSA</sequence>
<comment type="caution">
    <text evidence="1">The sequence shown here is derived from an EMBL/GenBank/DDBJ whole genome shotgun (WGS) entry which is preliminary data.</text>
</comment>
<organism evidence="1 2">
    <name type="scientific">Trichinella patagoniensis</name>
    <dbReference type="NCBI Taxonomy" id="990121"/>
    <lineage>
        <taxon>Eukaryota</taxon>
        <taxon>Metazoa</taxon>
        <taxon>Ecdysozoa</taxon>
        <taxon>Nematoda</taxon>
        <taxon>Enoplea</taxon>
        <taxon>Dorylaimia</taxon>
        <taxon>Trichinellida</taxon>
        <taxon>Trichinellidae</taxon>
        <taxon>Trichinella</taxon>
    </lineage>
</organism>
<protein>
    <submittedName>
        <fullName evidence="1">Uncharacterized protein</fullName>
    </submittedName>
</protein>
<dbReference type="EMBL" id="JYDQ01000192">
    <property type="protein sequence ID" value="KRY11499.1"/>
    <property type="molecule type" value="Genomic_DNA"/>
</dbReference>
<proteinExistence type="predicted"/>
<gene>
    <name evidence="1" type="ORF">T12_4663</name>
</gene>